<organism evidence="2 3">
    <name type="scientific">Sparassis crispa</name>
    <dbReference type="NCBI Taxonomy" id="139825"/>
    <lineage>
        <taxon>Eukaryota</taxon>
        <taxon>Fungi</taxon>
        <taxon>Dikarya</taxon>
        <taxon>Basidiomycota</taxon>
        <taxon>Agaricomycotina</taxon>
        <taxon>Agaricomycetes</taxon>
        <taxon>Polyporales</taxon>
        <taxon>Sparassidaceae</taxon>
        <taxon>Sparassis</taxon>
    </lineage>
</organism>
<dbReference type="AlphaFoldDB" id="A0A401GZL3"/>
<gene>
    <name evidence="2" type="ORF">SCP_1102690</name>
</gene>
<feature type="compositionally biased region" description="Basic residues" evidence="1">
    <location>
        <begin position="1"/>
        <end position="12"/>
    </location>
</feature>
<reference evidence="2 3" key="1">
    <citation type="journal article" date="2018" name="Sci. Rep.">
        <title>Genome sequence of the cauliflower mushroom Sparassis crispa (Hanabiratake) and its association with beneficial usage.</title>
        <authorList>
            <person name="Kiyama R."/>
            <person name="Furutani Y."/>
            <person name="Kawaguchi K."/>
            <person name="Nakanishi T."/>
        </authorList>
    </citation>
    <scope>NUCLEOTIDE SEQUENCE [LARGE SCALE GENOMIC DNA]</scope>
</reference>
<dbReference type="Proteomes" id="UP000287166">
    <property type="component" value="Unassembled WGS sequence"/>
</dbReference>
<feature type="region of interest" description="Disordered" evidence="1">
    <location>
        <begin position="1"/>
        <end position="173"/>
    </location>
</feature>
<protein>
    <submittedName>
        <fullName evidence="2">Uncharacterized protein</fullName>
    </submittedName>
</protein>
<dbReference type="InterPro" id="IPR046521">
    <property type="entry name" value="DUF6698"/>
</dbReference>
<sequence>MGHTNAKKHSPSRRNPLSSIKTPSHYPPANSDSSQKAPASSRVQHTARTRTTGSEDEDEEVRPSKKKAHLDREPADHCKKRALPAKESSDEDDSSDSGKEDDEDNGYSHANKDTDEDEEVELGEGEMEIKAENEDDNEKEDEAHARGHKCRSTELDDQSDSVSHKHHCTKKLVRGMAKRRDPKVFRPLKPYHDALQLGLISQQDADELNPQMIATFNSMDKGEHEELIYTFEAIITFIPGLKDQLAYMGEDIDAIDILGSYLNHYATDARGDHLGSLWEHIINYIPDFGDGYSTLKPQDSKWKRGFQSTTTGRLLCPQSMLSDFLAEPDSFCRQVHDGEIDVTSDKFPLFLYDQDLYDPDELDAGLLKGPVLLSCFKSLITGPGSASSNCGDREDGSSRPGCPPLAKKYDITHISPRSIAYMAVLVCFLLNSQHSWSNIDVNFNLKEFFFEILRLFQDEEWGEATLDWWNKSVFSTPAKSAKKKTRPQSAIAELKAQCAARAAAQSVAS</sequence>
<dbReference type="EMBL" id="BFAD01000011">
    <property type="protein sequence ID" value="GBE87592.1"/>
    <property type="molecule type" value="Genomic_DNA"/>
</dbReference>
<comment type="caution">
    <text evidence="2">The sequence shown here is derived from an EMBL/GenBank/DDBJ whole genome shotgun (WGS) entry which is preliminary data.</text>
</comment>
<dbReference type="OrthoDB" id="2803957at2759"/>
<keyword evidence="3" id="KW-1185">Reference proteome</keyword>
<name>A0A401GZL3_9APHY</name>
<feature type="compositionally biased region" description="Basic residues" evidence="1">
    <location>
        <begin position="164"/>
        <end position="173"/>
    </location>
</feature>
<dbReference type="STRING" id="139825.A0A401GZL3"/>
<evidence type="ECO:0000313" key="3">
    <source>
        <dbReference type="Proteomes" id="UP000287166"/>
    </source>
</evidence>
<evidence type="ECO:0000256" key="1">
    <source>
        <dbReference type="SAM" id="MobiDB-lite"/>
    </source>
</evidence>
<feature type="compositionally biased region" description="Acidic residues" evidence="1">
    <location>
        <begin position="114"/>
        <end position="126"/>
    </location>
</feature>
<dbReference type="Pfam" id="PF20414">
    <property type="entry name" value="DUF6698"/>
    <property type="match status" value="1"/>
</dbReference>
<dbReference type="GeneID" id="38784509"/>
<feature type="compositionally biased region" description="Polar residues" evidence="1">
    <location>
        <begin position="30"/>
        <end position="52"/>
    </location>
</feature>
<dbReference type="InParanoid" id="A0A401GZL3"/>
<evidence type="ECO:0000313" key="2">
    <source>
        <dbReference type="EMBL" id="GBE87592.1"/>
    </source>
</evidence>
<dbReference type="RefSeq" id="XP_027618505.1">
    <property type="nucleotide sequence ID" value="XM_027762704.1"/>
</dbReference>
<feature type="compositionally biased region" description="Acidic residues" evidence="1">
    <location>
        <begin position="89"/>
        <end position="105"/>
    </location>
</feature>
<feature type="compositionally biased region" description="Polar residues" evidence="1">
    <location>
        <begin position="13"/>
        <end position="22"/>
    </location>
</feature>
<proteinExistence type="predicted"/>
<accession>A0A401GZL3</accession>